<comment type="caution">
    <text evidence="2">The sequence shown here is derived from an EMBL/GenBank/DDBJ whole genome shotgun (WGS) entry which is preliminary data.</text>
</comment>
<feature type="compositionally biased region" description="Polar residues" evidence="1">
    <location>
        <begin position="1"/>
        <end position="15"/>
    </location>
</feature>
<proteinExistence type="predicted"/>
<evidence type="ECO:0000313" key="2">
    <source>
        <dbReference type="EMBL" id="KAH3687082.1"/>
    </source>
</evidence>
<dbReference type="EMBL" id="JAEUBG010001016">
    <property type="protein sequence ID" value="KAH3687082.1"/>
    <property type="molecule type" value="Genomic_DNA"/>
</dbReference>
<protein>
    <submittedName>
        <fullName evidence="2">Uncharacterized protein</fullName>
    </submittedName>
</protein>
<organism evidence="2 3">
    <name type="scientific">Wickerhamomyces pijperi</name>
    <name type="common">Yeast</name>
    <name type="synonym">Pichia pijperi</name>
    <dbReference type="NCBI Taxonomy" id="599730"/>
    <lineage>
        <taxon>Eukaryota</taxon>
        <taxon>Fungi</taxon>
        <taxon>Dikarya</taxon>
        <taxon>Ascomycota</taxon>
        <taxon>Saccharomycotina</taxon>
        <taxon>Saccharomycetes</taxon>
        <taxon>Phaffomycetales</taxon>
        <taxon>Wickerhamomycetaceae</taxon>
        <taxon>Wickerhamomyces</taxon>
    </lineage>
</organism>
<dbReference type="Proteomes" id="UP000774326">
    <property type="component" value="Unassembled WGS sequence"/>
</dbReference>
<accession>A0A9P8QAP2</accession>
<name>A0A9P8QAP2_WICPI</name>
<reference evidence="2" key="1">
    <citation type="journal article" date="2021" name="Open Biol.">
        <title>Shared evolutionary footprints suggest mitochondrial oxidative damage underlies multiple complex I losses in fungi.</title>
        <authorList>
            <person name="Schikora-Tamarit M.A."/>
            <person name="Marcet-Houben M."/>
            <person name="Nosek J."/>
            <person name="Gabaldon T."/>
        </authorList>
    </citation>
    <scope>NUCLEOTIDE SEQUENCE</scope>
    <source>
        <strain evidence="2">CBS2887</strain>
    </source>
</reference>
<reference evidence="2" key="2">
    <citation type="submission" date="2021-01" db="EMBL/GenBank/DDBJ databases">
        <authorList>
            <person name="Schikora-Tamarit M.A."/>
        </authorList>
    </citation>
    <scope>NUCLEOTIDE SEQUENCE</scope>
    <source>
        <strain evidence="2">CBS2887</strain>
    </source>
</reference>
<evidence type="ECO:0000256" key="1">
    <source>
        <dbReference type="SAM" id="MobiDB-lite"/>
    </source>
</evidence>
<sequence>MNNNQEAINNITDIHSSQKETEQNTLYQKVKCSKSITIDPQSPQDNQTSDSDVPETAPTAHSSSIDTLKLQQCLKIYKGNYNSLWKKFTGLRGELMVSEKRWKELKTLITRRDIDESQRCELLELLTEIMRQIDTDLDSHRSTNPEAEAIISLKDRRIHEFETLTQFLSSTLNQCNQRARSLHQKQFRYKSQLSKYKHILKSQNQQLKHAYDTLSNYKTGIITQSEQIQNLQSKLSKMNPLVDESALMSPDNQTVITKYPDVRVSVEDQRCSHSAWVQENRDLKRENELLRSIIISQSKPVTRSISQEKIRKT</sequence>
<evidence type="ECO:0000313" key="3">
    <source>
        <dbReference type="Proteomes" id="UP000774326"/>
    </source>
</evidence>
<feature type="region of interest" description="Disordered" evidence="1">
    <location>
        <begin position="37"/>
        <end position="64"/>
    </location>
</feature>
<gene>
    <name evidence="2" type="ORF">WICPIJ_001931</name>
</gene>
<feature type="region of interest" description="Disordered" evidence="1">
    <location>
        <begin position="1"/>
        <end position="22"/>
    </location>
</feature>
<keyword evidence="3" id="KW-1185">Reference proteome</keyword>
<dbReference type="AlphaFoldDB" id="A0A9P8QAP2"/>
<feature type="compositionally biased region" description="Polar residues" evidence="1">
    <location>
        <begin position="37"/>
        <end position="51"/>
    </location>
</feature>